<proteinExistence type="predicted"/>
<feature type="coiled-coil region" evidence="1">
    <location>
        <begin position="282"/>
        <end position="309"/>
    </location>
</feature>
<feature type="coiled-coil region" evidence="1">
    <location>
        <begin position="132"/>
        <end position="208"/>
    </location>
</feature>
<dbReference type="EMBL" id="CAXLJL010000445">
    <property type="protein sequence ID" value="CAL5137823.1"/>
    <property type="molecule type" value="Genomic_DNA"/>
</dbReference>
<name>A0AAV2TN30_CALDB</name>
<dbReference type="Gene3D" id="1.10.287.1490">
    <property type="match status" value="1"/>
</dbReference>
<protein>
    <submittedName>
        <fullName evidence="2">Uncharacterized protein</fullName>
    </submittedName>
</protein>
<keyword evidence="1" id="KW-0175">Coiled coil</keyword>
<reference evidence="2" key="1">
    <citation type="submission" date="2024-06" db="EMBL/GenBank/DDBJ databases">
        <authorList>
            <person name="Liu X."/>
            <person name="Lenzi L."/>
            <person name="Haldenby T S."/>
            <person name="Uol C."/>
        </authorList>
    </citation>
    <scope>NUCLEOTIDE SEQUENCE</scope>
</reference>
<organism evidence="2 3">
    <name type="scientific">Calicophoron daubneyi</name>
    <name type="common">Rumen fluke</name>
    <name type="synonym">Paramphistomum daubneyi</name>
    <dbReference type="NCBI Taxonomy" id="300641"/>
    <lineage>
        <taxon>Eukaryota</taxon>
        <taxon>Metazoa</taxon>
        <taxon>Spiralia</taxon>
        <taxon>Lophotrochozoa</taxon>
        <taxon>Platyhelminthes</taxon>
        <taxon>Trematoda</taxon>
        <taxon>Digenea</taxon>
        <taxon>Plagiorchiida</taxon>
        <taxon>Pronocephalata</taxon>
        <taxon>Paramphistomoidea</taxon>
        <taxon>Paramphistomidae</taxon>
        <taxon>Calicophoron</taxon>
    </lineage>
</organism>
<gene>
    <name evidence="2" type="ORF">CDAUBV1_LOCUS12312</name>
</gene>
<accession>A0AAV2TN30</accession>
<comment type="caution">
    <text evidence="2">The sequence shown here is derived from an EMBL/GenBank/DDBJ whole genome shotgun (WGS) entry which is preliminary data.</text>
</comment>
<evidence type="ECO:0000256" key="1">
    <source>
        <dbReference type="SAM" id="Coils"/>
    </source>
</evidence>
<evidence type="ECO:0000313" key="3">
    <source>
        <dbReference type="Proteomes" id="UP001497525"/>
    </source>
</evidence>
<dbReference type="Proteomes" id="UP001497525">
    <property type="component" value="Unassembled WGS sequence"/>
</dbReference>
<evidence type="ECO:0000313" key="2">
    <source>
        <dbReference type="EMBL" id="CAL5137823.1"/>
    </source>
</evidence>
<dbReference type="AlphaFoldDB" id="A0AAV2TN30"/>
<sequence>MLQPEVYLTKSATEVLRTVSVVTGKDIVPANFFKKRELTSKIYVSLADQMDDVLGHLIALYFDSPSVPSRRGELLCLANTIVTELKIPINIRVEDFSDERDRKKWLTFFSHVIRFLEDSTKFEPGVALYAEVTKAKIKYAELLEAVKNKEEEIGLRQGERQAKQKVVDQLGDVVSHLSEKLRQLKANRSSLEKEVNALRSRKSRAVENIQRLVPEVENLMEECDKTNAMILQDIDKLPSSIASLKEDLFAVEAEMHSLFEKRTSIVDRTSTFQHYESMLEQLKSSVNQINILMREFSEAKKEEELAKKEHDDTADEHNRVSQEVAVCEQSAVEMQHQVTKLKLLLAQKKKAFQVSQKEEAKKTVAIKADMRKARHKLADLQHRCSVVEEQIKTEREEADEYSKQLAELGQLCPILAEINSEVAGGILKSDLAHDC</sequence>
<feature type="coiled-coil region" evidence="1">
    <location>
        <begin position="370"/>
        <end position="411"/>
    </location>
</feature>